<comment type="catalytic activity">
    <reaction evidence="45">
        <text>(2E)-hexadecenoyl-[ACP] + NADPH + H(+) = hexadecanoyl-[ACP] + NADP(+)</text>
        <dbReference type="Rhea" id="RHEA:41912"/>
        <dbReference type="Rhea" id="RHEA-COMP:9651"/>
        <dbReference type="Rhea" id="RHEA-COMP:9652"/>
        <dbReference type="ChEBI" id="CHEBI:15378"/>
        <dbReference type="ChEBI" id="CHEBI:57783"/>
        <dbReference type="ChEBI" id="CHEBI:58349"/>
        <dbReference type="ChEBI" id="CHEBI:78481"/>
        <dbReference type="ChEBI" id="CHEBI:78483"/>
    </reaction>
    <physiologicalReaction direction="left-to-right" evidence="45">
        <dbReference type="Rhea" id="RHEA:41913"/>
    </physiologicalReaction>
</comment>
<keyword evidence="18" id="KW-0521">NADP</keyword>
<evidence type="ECO:0000256" key="24">
    <source>
        <dbReference type="ARBA" id="ARBA00023160"/>
    </source>
</evidence>
<dbReference type="InterPro" id="IPR013968">
    <property type="entry name" value="PKS_KR"/>
</dbReference>
<keyword evidence="13" id="KW-0597">Phosphoprotein</keyword>
<dbReference type="Gene3D" id="3.40.50.150">
    <property type="entry name" value="Vaccinia Virus protein VP39"/>
    <property type="match status" value="1"/>
</dbReference>
<evidence type="ECO:0000256" key="51">
    <source>
        <dbReference type="ARBA" id="ARBA00048289"/>
    </source>
</evidence>
<evidence type="ECO:0000256" key="25">
    <source>
        <dbReference type="ARBA" id="ARBA00023239"/>
    </source>
</evidence>
<comment type="catalytic activity">
    <reaction evidence="38">
        <text>3-oxooctadecanoyl-[ACP] + NADPH + H(+) = (3R)-hydroxyoctadecanoyl-[ACP] + NADP(+)</text>
        <dbReference type="Rhea" id="RHEA:41920"/>
        <dbReference type="Rhea" id="RHEA-COMP:9653"/>
        <dbReference type="Rhea" id="RHEA-COMP:9654"/>
        <dbReference type="ChEBI" id="CHEBI:15378"/>
        <dbReference type="ChEBI" id="CHEBI:57783"/>
        <dbReference type="ChEBI" id="CHEBI:58349"/>
        <dbReference type="ChEBI" id="CHEBI:78487"/>
        <dbReference type="ChEBI" id="CHEBI:78488"/>
    </reaction>
    <physiologicalReaction direction="left-to-right" evidence="38">
        <dbReference type="Rhea" id="RHEA:41921"/>
    </physiologicalReaction>
</comment>
<dbReference type="SUPFAM" id="SSF53901">
    <property type="entry name" value="Thiolase-like"/>
    <property type="match status" value="1"/>
</dbReference>
<dbReference type="PROSITE" id="PS52004">
    <property type="entry name" value="KS3_2"/>
    <property type="match status" value="1"/>
</dbReference>
<evidence type="ECO:0000259" key="71">
    <source>
        <dbReference type="PROSITE" id="PS52019"/>
    </source>
</evidence>
<evidence type="ECO:0000256" key="57">
    <source>
        <dbReference type="ARBA" id="ARBA00048704"/>
    </source>
</evidence>
<evidence type="ECO:0000256" key="29">
    <source>
        <dbReference type="ARBA" id="ARBA00023373"/>
    </source>
</evidence>
<dbReference type="Gene3D" id="3.30.70.3290">
    <property type="match status" value="1"/>
</dbReference>
<dbReference type="GO" id="GO:0004315">
    <property type="term" value="F:3-oxoacyl-[acyl-carrier-protein] synthase activity"/>
    <property type="evidence" value="ECO:0007669"/>
    <property type="project" value="UniProtKB-EC"/>
</dbReference>
<evidence type="ECO:0000256" key="8">
    <source>
        <dbReference type="ARBA" id="ARBA00013256"/>
    </source>
</evidence>
<evidence type="ECO:0000256" key="23">
    <source>
        <dbReference type="ARBA" id="ARBA00023098"/>
    </source>
</evidence>
<dbReference type="PANTHER" id="PTHR43775">
    <property type="entry name" value="FATTY ACID SYNTHASE"/>
    <property type="match status" value="1"/>
</dbReference>
<dbReference type="GO" id="GO:0019171">
    <property type="term" value="F:(3R)-hydroxyacyl-[acyl-carrier-protein] dehydratase activity"/>
    <property type="evidence" value="ECO:0007669"/>
    <property type="project" value="UniProtKB-EC"/>
</dbReference>
<dbReference type="Pfam" id="PF08659">
    <property type="entry name" value="KR"/>
    <property type="match status" value="1"/>
</dbReference>
<evidence type="ECO:0000256" key="52">
    <source>
        <dbReference type="ARBA" id="ARBA00048420"/>
    </source>
</evidence>
<evidence type="ECO:0000256" key="9">
    <source>
        <dbReference type="ARBA" id="ARBA00013258"/>
    </source>
</evidence>
<feature type="active site" description="Proton acceptor; for dehydratase activity" evidence="68">
    <location>
        <position position="889"/>
    </location>
</feature>
<keyword evidence="12" id="KW-0444">Lipid biosynthesis</keyword>
<dbReference type="SUPFAM" id="SSF51735">
    <property type="entry name" value="NAD(P)-binding Rossmann-fold domains"/>
    <property type="match status" value="2"/>
</dbReference>
<dbReference type="SUPFAM" id="SSF50129">
    <property type="entry name" value="GroES-like"/>
    <property type="match status" value="1"/>
</dbReference>
<comment type="catalytic activity">
    <reaction evidence="34">
        <text>(3R)-hydroxyhexadecanoyl-[ACP] = (2E)-hexadecenoyl-[ACP] + H2O</text>
        <dbReference type="Rhea" id="RHEA:41908"/>
        <dbReference type="Rhea" id="RHEA-COMP:9650"/>
        <dbReference type="Rhea" id="RHEA-COMP:9651"/>
        <dbReference type="ChEBI" id="CHEBI:15377"/>
        <dbReference type="ChEBI" id="CHEBI:78480"/>
        <dbReference type="ChEBI" id="CHEBI:78481"/>
    </reaction>
    <physiologicalReaction direction="left-to-right" evidence="34">
        <dbReference type="Rhea" id="RHEA:41909"/>
    </physiologicalReaction>
</comment>
<evidence type="ECO:0000256" key="28">
    <source>
        <dbReference type="ARBA" id="ARBA00023351"/>
    </source>
</evidence>
<dbReference type="Pfam" id="PF00975">
    <property type="entry name" value="Thioesterase"/>
    <property type="match status" value="1"/>
</dbReference>
<dbReference type="InterPro" id="IPR020806">
    <property type="entry name" value="PKS_PP-bd"/>
</dbReference>
<dbReference type="PANTHER" id="PTHR43775:SF7">
    <property type="entry name" value="FATTY ACID SYNTHASE"/>
    <property type="match status" value="1"/>
</dbReference>
<dbReference type="InterPro" id="IPR049900">
    <property type="entry name" value="PKS_mFAS_DH"/>
</dbReference>
<dbReference type="Pfam" id="PF00107">
    <property type="entry name" value="ADH_zinc_N"/>
    <property type="match status" value="1"/>
</dbReference>
<comment type="catalytic activity">
    <reaction evidence="57">
        <text>hexadecanoyl-[ACP] + H2O = hexadecanoate + holo-[ACP] + H(+)</text>
        <dbReference type="Rhea" id="RHEA:41932"/>
        <dbReference type="Rhea" id="RHEA-COMP:9652"/>
        <dbReference type="Rhea" id="RHEA-COMP:9685"/>
        <dbReference type="ChEBI" id="CHEBI:7896"/>
        <dbReference type="ChEBI" id="CHEBI:15377"/>
        <dbReference type="ChEBI" id="CHEBI:15378"/>
        <dbReference type="ChEBI" id="CHEBI:64479"/>
        <dbReference type="ChEBI" id="CHEBI:78483"/>
        <dbReference type="EC" id="3.1.2.14"/>
    </reaction>
    <physiologicalReaction direction="left-to-right" evidence="57">
        <dbReference type="Rhea" id="RHEA:41933"/>
    </physiologicalReaction>
</comment>
<evidence type="ECO:0000256" key="33">
    <source>
        <dbReference type="ARBA" id="ARBA00023399"/>
    </source>
</evidence>
<evidence type="ECO:0000256" key="10">
    <source>
        <dbReference type="ARBA" id="ARBA00018769"/>
    </source>
</evidence>
<dbReference type="OMA" id="KMRGGEF"/>
<evidence type="ECO:0000256" key="19">
    <source>
        <dbReference type="ARBA" id="ARBA00022898"/>
    </source>
</evidence>
<comment type="catalytic activity">
    <reaction evidence="52">
        <text>(2E)-octenoyl-[ACP] + NADPH + H(+) = octanoyl-[ACP] + NADP(+)</text>
        <dbReference type="Rhea" id="RHEA:41848"/>
        <dbReference type="Rhea" id="RHEA-COMP:9635"/>
        <dbReference type="Rhea" id="RHEA-COMP:9636"/>
        <dbReference type="ChEBI" id="CHEBI:15378"/>
        <dbReference type="ChEBI" id="CHEBI:57783"/>
        <dbReference type="ChEBI" id="CHEBI:58349"/>
        <dbReference type="ChEBI" id="CHEBI:78462"/>
        <dbReference type="ChEBI" id="CHEBI:78463"/>
    </reaction>
    <physiologicalReaction direction="left-to-right" evidence="52">
        <dbReference type="Rhea" id="RHEA:41849"/>
    </physiologicalReaction>
</comment>
<dbReference type="STRING" id="10228.B3SDM5"/>
<feature type="domain" description="PKS/mFAS DH" evidence="71">
    <location>
        <begin position="853"/>
        <end position="1132"/>
    </location>
</feature>
<evidence type="ECO:0000313" key="73">
    <source>
        <dbReference type="Proteomes" id="UP000009022"/>
    </source>
</evidence>
<dbReference type="InterPro" id="IPR001227">
    <property type="entry name" value="Ac_transferase_dom_sf"/>
</dbReference>
<comment type="catalytic activity">
    <reaction evidence="59">
        <text>(2E)-octadecenoyl-[ACP] + NADPH + H(+) = octadecanoyl-[ACP] + NADP(+)</text>
        <dbReference type="Rhea" id="RHEA:41928"/>
        <dbReference type="Rhea" id="RHEA-COMP:9655"/>
        <dbReference type="Rhea" id="RHEA-COMP:9656"/>
        <dbReference type="ChEBI" id="CHEBI:15378"/>
        <dbReference type="ChEBI" id="CHEBI:57783"/>
        <dbReference type="ChEBI" id="CHEBI:58349"/>
        <dbReference type="ChEBI" id="CHEBI:78489"/>
        <dbReference type="ChEBI" id="CHEBI:78495"/>
    </reaction>
    <physiologicalReaction direction="left-to-right" evidence="59">
        <dbReference type="Rhea" id="RHEA:41929"/>
    </physiologicalReaction>
</comment>
<comment type="catalytic activity">
    <reaction evidence="28">
        <text>(3R)-hydroxydodecanoyl-[ACP] = (2E)-dodecenoyl-[ACP] + H2O</text>
        <dbReference type="Rhea" id="RHEA:41876"/>
        <dbReference type="Rhea" id="RHEA-COMP:9642"/>
        <dbReference type="Rhea" id="RHEA-COMP:9643"/>
        <dbReference type="ChEBI" id="CHEBI:15377"/>
        <dbReference type="ChEBI" id="CHEBI:78470"/>
        <dbReference type="ChEBI" id="CHEBI:78472"/>
    </reaction>
    <physiologicalReaction direction="left-to-right" evidence="28">
        <dbReference type="Rhea" id="RHEA:41877"/>
    </physiologicalReaction>
</comment>
<evidence type="ECO:0000256" key="39">
    <source>
        <dbReference type="ARBA" id="ARBA00047394"/>
    </source>
</evidence>
<evidence type="ECO:0000256" key="6">
    <source>
        <dbReference type="ARBA" id="ARBA00013167"/>
    </source>
</evidence>
<keyword evidence="11" id="KW-0596">Phosphopantetheine</keyword>
<dbReference type="KEGG" id="tad:TRIADDRAFT_34034"/>
<dbReference type="SMART" id="SM00829">
    <property type="entry name" value="PKS_ER"/>
    <property type="match status" value="1"/>
</dbReference>
<dbReference type="SUPFAM" id="SSF53335">
    <property type="entry name" value="S-adenosyl-L-methionine-dependent methyltransferases"/>
    <property type="match status" value="1"/>
</dbReference>
<keyword evidence="16" id="KW-0378">Hydrolase</keyword>
<dbReference type="Pfam" id="PF21149">
    <property type="entry name" value="FAS_pseudo-KR"/>
    <property type="match status" value="1"/>
</dbReference>
<comment type="catalytic activity">
    <reaction evidence="42">
        <text>tetradecanoyl-[ACP] + malonyl-[ACP] + H(+) = 3-oxohexadecanoyl-[ACP] + holo-[ACP] + CO2</text>
        <dbReference type="Rhea" id="RHEA:41900"/>
        <dbReference type="Rhea" id="RHEA-COMP:9623"/>
        <dbReference type="Rhea" id="RHEA-COMP:9648"/>
        <dbReference type="Rhea" id="RHEA-COMP:9649"/>
        <dbReference type="Rhea" id="RHEA-COMP:9685"/>
        <dbReference type="ChEBI" id="CHEBI:15378"/>
        <dbReference type="ChEBI" id="CHEBI:16526"/>
        <dbReference type="ChEBI" id="CHEBI:64479"/>
        <dbReference type="ChEBI" id="CHEBI:78449"/>
        <dbReference type="ChEBI" id="CHEBI:78477"/>
        <dbReference type="ChEBI" id="CHEBI:78478"/>
    </reaction>
    <physiologicalReaction direction="left-to-right" evidence="42">
        <dbReference type="Rhea" id="RHEA:41901"/>
    </physiologicalReaction>
</comment>
<dbReference type="EC" id="4.2.1.59" evidence="6"/>
<dbReference type="UniPathway" id="UPA00094"/>
<comment type="catalytic activity">
    <reaction evidence="43">
        <text>(2E)-butenoyl-[ACP] + NADPH + H(+) = butanoyl-[ACP] + NADP(+)</text>
        <dbReference type="Rhea" id="RHEA:41812"/>
        <dbReference type="Rhea" id="RHEA-COMP:9627"/>
        <dbReference type="Rhea" id="RHEA-COMP:9628"/>
        <dbReference type="ChEBI" id="CHEBI:15378"/>
        <dbReference type="ChEBI" id="CHEBI:57783"/>
        <dbReference type="ChEBI" id="CHEBI:58349"/>
        <dbReference type="ChEBI" id="CHEBI:78453"/>
        <dbReference type="ChEBI" id="CHEBI:78454"/>
    </reaction>
    <physiologicalReaction direction="left-to-right" evidence="43">
        <dbReference type="Rhea" id="RHEA:41813"/>
    </physiologicalReaction>
</comment>
<dbReference type="InterPro" id="IPR049552">
    <property type="entry name" value="PKS_DH_N"/>
</dbReference>
<dbReference type="CDD" id="cd05195">
    <property type="entry name" value="enoyl_red"/>
    <property type="match status" value="1"/>
</dbReference>
<dbReference type="Gene3D" id="3.10.129.110">
    <property type="entry name" value="Polyketide synthase dehydratase"/>
    <property type="match status" value="1"/>
</dbReference>
<comment type="catalytic activity">
    <reaction evidence="64">
        <text>3-oxooctanoyl-[ACP] + NADPH + H(+) = (3R)-hydroxyoctanoyl-[ACP] + NADP(+)</text>
        <dbReference type="Rhea" id="RHEA:41840"/>
        <dbReference type="Rhea" id="RHEA-COMP:9633"/>
        <dbReference type="Rhea" id="RHEA-COMP:9634"/>
        <dbReference type="ChEBI" id="CHEBI:15378"/>
        <dbReference type="ChEBI" id="CHEBI:57783"/>
        <dbReference type="ChEBI" id="CHEBI:58349"/>
        <dbReference type="ChEBI" id="CHEBI:78460"/>
        <dbReference type="ChEBI" id="CHEBI:78461"/>
    </reaction>
    <physiologicalReaction direction="left-to-right" evidence="64">
        <dbReference type="Rhea" id="RHEA:41841"/>
    </physiologicalReaction>
</comment>
<dbReference type="InterPro" id="IPR029058">
    <property type="entry name" value="AB_hydrolase_fold"/>
</dbReference>
<comment type="catalytic activity">
    <reaction evidence="63">
        <text>3-oxohexadecanoyl-[ACP] + NADPH + H(+) = (3R)-hydroxyhexadecanoyl-[ACP] + NADP(+)</text>
        <dbReference type="Rhea" id="RHEA:41904"/>
        <dbReference type="Rhea" id="RHEA-COMP:9649"/>
        <dbReference type="Rhea" id="RHEA-COMP:9650"/>
        <dbReference type="ChEBI" id="CHEBI:15378"/>
        <dbReference type="ChEBI" id="CHEBI:57783"/>
        <dbReference type="ChEBI" id="CHEBI:58349"/>
        <dbReference type="ChEBI" id="CHEBI:78478"/>
        <dbReference type="ChEBI" id="CHEBI:78480"/>
    </reaction>
    <physiologicalReaction direction="left-to-right" evidence="63">
        <dbReference type="Rhea" id="RHEA:41905"/>
    </physiologicalReaction>
</comment>
<reference evidence="72 73" key="1">
    <citation type="journal article" date="2008" name="Nature">
        <title>The Trichoplax genome and the nature of placozoans.</title>
        <authorList>
            <person name="Srivastava M."/>
            <person name="Begovic E."/>
            <person name="Chapman J."/>
            <person name="Putnam N.H."/>
            <person name="Hellsten U."/>
            <person name="Kawashima T."/>
            <person name="Kuo A."/>
            <person name="Mitros T."/>
            <person name="Salamov A."/>
            <person name="Carpenter M.L."/>
            <person name="Signorovitch A.Y."/>
            <person name="Moreno M.A."/>
            <person name="Kamm K."/>
            <person name="Grimwood J."/>
            <person name="Schmutz J."/>
            <person name="Shapiro H."/>
            <person name="Grigoriev I.V."/>
            <person name="Buss L.W."/>
            <person name="Schierwater B."/>
            <person name="Dellaporta S.L."/>
            <person name="Rokhsar D.S."/>
        </authorList>
    </citation>
    <scope>NUCLEOTIDE SEQUENCE [LARGE SCALE GENOMIC DNA]</scope>
    <source>
        <strain evidence="72 73">Grell-BS-1999</strain>
    </source>
</reference>
<dbReference type="InterPro" id="IPR009081">
    <property type="entry name" value="PP-bd_ACP"/>
</dbReference>
<evidence type="ECO:0000256" key="14">
    <source>
        <dbReference type="ARBA" id="ARBA00022679"/>
    </source>
</evidence>
<evidence type="ECO:0000256" key="58">
    <source>
        <dbReference type="ARBA" id="ARBA00048935"/>
    </source>
</evidence>
<comment type="catalytic activity">
    <reaction evidence="54">
        <text>3-oxohexanoyl-[ACP] + NADPH + H(+) = (3R)-hydroxyhexanoyl-[ACP] + NADP(+)</text>
        <dbReference type="Rhea" id="RHEA:41824"/>
        <dbReference type="Rhea" id="RHEA-COMP:9629"/>
        <dbReference type="Rhea" id="RHEA-COMP:9630"/>
        <dbReference type="ChEBI" id="CHEBI:15378"/>
        <dbReference type="ChEBI" id="CHEBI:57783"/>
        <dbReference type="ChEBI" id="CHEBI:58349"/>
        <dbReference type="ChEBI" id="CHEBI:78456"/>
        <dbReference type="ChEBI" id="CHEBI:78457"/>
    </reaction>
    <physiologicalReaction direction="left-to-right" evidence="54">
        <dbReference type="Rhea" id="RHEA:41825"/>
    </physiologicalReaction>
</comment>
<comment type="catalytic activity">
    <reaction evidence="30">
        <text>(3R)-hydroxydecanoyl-[ACP] = (2E)-decenoyl-[ACP] + H2O</text>
        <dbReference type="Rhea" id="RHEA:41860"/>
        <dbReference type="Rhea" id="RHEA-COMP:9638"/>
        <dbReference type="Rhea" id="RHEA-COMP:9639"/>
        <dbReference type="ChEBI" id="CHEBI:15377"/>
        <dbReference type="ChEBI" id="CHEBI:78466"/>
        <dbReference type="ChEBI" id="CHEBI:78467"/>
    </reaction>
    <physiologicalReaction direction="left-to-right" evidence="30">
        <dbReference type="Rhea" id="RHEA:41861"/>
    </physiologicalReaction>
</comment>
<dbReference type="InterPro" id="IPR013149">
    <property type="entry name" value="ADH-like_C"/>
</dbReference>
<evidence type="ECO:0000256" key="30">
    <source>
        <dbReference type="ARBA" id="ARBA00023388"/>
    </source>
</evidence>
<evidence type="ECO:0000256" key="54">
    <source>
        <dbReference type="ARBA" id="ARBA00048571"/>
    </source>
</evidence>
<dbReference type="Gene3D" id="3.40.50.720">
    <property type="entry name" value="NAD(P)-binding Rossmann-like Domain"/>
    <property type="match status" value="1"/>
</dbReference>
<comment type="catalytic activity">
    <reaction evidence="37">
        <text>acetyl-CoA + n malonyl-CoA + 2n NADPH + 2n H(+) = a long-chain fatty acid + (n+1) CoA + n CO2 + 2n NADP(+).</text>
        <dbReference type="EC" id="2.3.1.85"/>
    </reaction>
</comment>
<evidence type="ECO:0000256" key="26">
    <source>
        <dbReference type="ARBA" id="ARBA00023268"/>
    </source>
</evidence>
<keyword evidence="20" id="KW-0007">Acetylation</keyword>
<comment type="catalytic activity">
    <reaction evidence="35">
        <text>(3R)-hydroxybutanoyl-[ACP] = (2E)-butenoyl-[ACP] + H2O</text>
        <dbReference type="Rhea" id="RHEA:41808"/>
        <dbReference type="Rhea" id="RHEA-COMP:9626"/>
        <dbReference type="Rhea" id="RHEA-COMP:9627"/>
        <dbReference type="ChEBI" id="CHEBI:15377"/>
        <dbReference type="ChEBI" id="CHEBI:78451"/>
        <dbReference type="ChEBI" id="CHEBI:78453"/>
    </reaction>
    <physiologicalReaction direction="left-to-right" evidence="35">
        <dbReference type="Rhea" id="RHEA:41809"/>
    </physiologicalReaction>
</comment>
<dbReference type="GO" id="GO:0031177">
    <property type="term" value="F:phosphopantetheine binding"/>
    <property type="evidence" value="ECO:0007669"/>
    <property type="project" value="InterPro"/>
</dbReference>
<feature type="region of interest" description="C-terminal hotdog fold" evidence="68">
    <location>
        <begin position="989"/>
        <end position="1132"/>
    </location>
</feature>
<dbReference type="SUPFAM" id="SSF55048">
    <property type="entry name" value="Probable ACP-binding domain of malonyl-CoA ACP transacylase"/>
    <property type="match status" value="1"/>
</dbReference>
<comment type="catalytic activity">
    <reaction evidence="41">
        <text>3-oxodecanoyl-[ACP] + NADPH + H(+) = (3R)-hydroxydecanoyl-[ACP] + NADP(+)</text>
        <dbReference type="Rhea" id="RHEA:41856"/>
        <dbReference type="Rhea" id="RHEA-COMP:9637"/>
        <dbReference type="Rhea" id="RHEA-COMP:9638"/>
        <dbReference type="ChEBI" id="CHEBI:15378"/>
        <dbReference type="ChEBI" id="CHEBI:57783"/>
        <dbReference type="ChEBI" id="CHEBI:58349"/>
        <dbReference type="ChEBI" id="CHEBI:78464"/>
        <dbReference type="ChEBI" id="CHEBI:78466"/>
    </reaction>
    <physiologicalReaction direction="left-to-right" evidence="41">
        <dbReference type="Rhea" id="RHEA:41857"/>
    </physiologicalReaction>
</comment>
<feature type="domain" description="Ketosynthase family 3 (KS3)" evidence="70">
    <location>
        <begin position="5"/>
        <end position="412"/>
    </location>
</feature>
<keyword evidence="24" id="KW-0275">Fatty acid biosynthesis</keyword>
<evidence type="ECO:0000256" key="36">
    <source>
        <dbReference type="ARBA" id="ARBA00023442"/>
    </source>
</evidence>
<evidence type="ECO:0000256" key="32">
    <source>
        <dbReference type="ARBA" id="ARBA00023398"/>
    </source>
</evidence>
<dbReference type="EC" id="1.3.1.39" evidence="2"/>
<comment type="catalytic activity">
    <reaction evidence="47">
        <text>3-oxobutanoyl-[ACP] + NADPH + H(+) = (3R)-hydroxybutanoyl-[ACP] + NADP(+)</text>
        <dbReference type="Rhea" id="RHEA:41804"/>
        <dbReference type="Rhea" id="RHEA-COMP:9625"/>
        <dbReference type="Rhea" id="RHEA-COMP:9626"/>
        <dbReference type="ChEBI" id="CHEBI:15378"/>
        <dbReference type="ChEBI" id="CHEBI:57783"/>
        <dbReference type="ChEBI" id="CHEBI:58349"/>
        <dbReference type="ChEBI" id="CHEBI:78450"/>
        <dbReference type="ChEBI" id="CHEBI:78451"/>
    </reaction>
    <physiologicalReaction direction="left-to-right" evidence="47">
        <dbReference type="Rhea" id="RHEA:41805"/>
    </physiologicalReaction>
</comment>
<keyword evidence="73" id="KW-1185">Reference proteome</keyword>
<feature type="active site" description="Proton donor; for dehydratase activity" evidence="68">
    <location>
        <position position="1038"/>
    </location>
</feature>
<dbReference type="InterPro" id="IPR014043">
    <property type="entry name" value="Acyl_transferase_dom"/>
</dbReference>
<dbReference type="RefSeq" id="XP_002118339.1">
    <property type="nucleotide sequence ID" value="XM_002118303.1"/>
</dbReference>
<keyword evidence="26" id="KW-0511">Multifunctional enzyme</keyword>
<dbReference type="SUPFAM" id="SSF47336">
    <property type="entry name" value="ACP-like"/>
    <property type="match status" value="1"/>
</dbReference>
<dbReference type="InterPro" id="IPR018201">
    <property type="entry name" value="Ketoacyl_synth_AS"/>
</dbReference>
<dbReference type="InterPro" id="IPR020807">
    <property type="entry name" value="PKS_DH"/>
</dbReference>
<dbReference type="EC" id="2.3.1.39" evidence="9"/>
<comment type="catalytic activity">
    <reaction evidence="61">
        <text>(2E)-tetradecenoyl-[ACP] + NADPH + H(+) = tetradecanoyl-[ACP] + NADP(+)</text>
        <dbReference type="Rhea" id="RHEA:41896"/>
        <dbReference type="Rhea" id="RHEA-COMP:9647"/>
        <dbReference type="Rhea" id="RHEA-COMP:9648"/>
        <dbReference type="ChEBI" id="CHEBI:15378"/>
        <dbReference type="ChEBI" id="CHEBI:57783"/>
        <dbReference type="ChEBI" id="CHEBI:58349"/>
        <dbReference type="ChEBI" id="CHEBI:78475"/>
        <dbReference type="ChEBI" id="CHEBI:78477"/>
    </reaction>
    <physiologicalReaction direction="left-to-right" evidence="61">
        <dbReference type="Rhea" id="RHEA:41897"/>
    </physiologicalReaction>
</comment>
<evidence type="ECO:0000256" key="34">
    <source>
        <dbReference type="ARBA" id="ARBA00023401"/>
    </source>
</evidence>
<dbReference type="InterPro" id="IPR042104">
    <property type="entry name" value="PKS_dehydratase_sf"/>
</dbReference>
<evidence type="ECO:0000256" key="43">
    <source>
        <dbReference type="ARBA" id="ARBA00047500"/>
    </source>
</evidence>
<dbReference type="Pfam" id="PF21089">
    <property type="entry name" value="PKS_DH_N"/>
    <property type="match status" value="1"/>
</dbReference>
<dbReference type="SMART" id="SM00827">
    <property type="entry name" value="PKS_AT"/>
    <property type="match status" value="1"/>
</dbReference>
<evidence type="ECO:0000256" key="20">
    <source>
        <dbReference type="ARBA" id="ARBA00022990"/>
    </source>
</evidence>
<comment type="catalytic activity">
    <reaction evidence="51">
        <text>tetradecanoyl-[ACP] + H2O = tetradecanoate + holo-[ACP] + H(+)</text>
        <dbReference type="Rhea" id="RHEA:30123"/>
        <dbReference type="Rhea" id="RHEA-COMP:9648"/>
        <dbReference type="Rhea" id="RHEA-COMP:9685"/>
        <dbReference type="ChEBI" id="CHEBI:15377"/>
        <dbReference type="ChEBI" id="CHEBI:15378"/>
        <dbReference type="ChEBI" id="CHEBI:30807"/>
        <dbReference type="ChEBI" id="CHEBI:64479"/>
        <dbReference type="ChEBI" id="CHEBI:78477"/>
        <dbReference type="EC" id="3.1.2.14"/>
    </reaction>
    <physiologicalReaction direction="left-to-right" evidence="51">
        <dbReference type="Rhea" id="RHEA:30124"/>
    </physiologicalReaction>
</comment>
<dbReference type="Pfam" id="PF02801">
    <property type="entry name" value="Ketoacyl-synt_C"/>
    <property type="match status" value="1"/>
</dbReference>
<evidence type="ECO:0000256" key="48">
    <source>
        <dbReference type="ARBA" id="ARBA00047961"/>
    </source>
</evidence>
<keyword evidence="21" id="KW-0560">Oxidoreductase</keyword>
<evidence type="ECO:0000256" key="56">
    <source>
        <dbReference type="ARBA" id="ARBA00048691"/>
    </source>
</evidence>
<comment type="catalytic activity">
    <reaction evidence="46">
        <text>(2E)-hexenoyl-[ACP] + NADPH + H(+) = hexanoyl-[ACP] + NADP(+)</text>
        <dbReference type="Rhea" id="RHEA:41832"/>
        <dbReference type="Rhea" id="RHEA-COMP:9631"/>
        <dbReference type="Rhea" id="RHEA-COMP:9632"/>
        <dbReference type="ChEBI" id="CHEBI:15378"/>
        <dbReference type="ChEBI" id="CHEBI:57783"/>
        <dbReference type="ChEBI" id="CHEBI:58349"/>
        <dbReference type="ChEBI" id="CHEBI:78458"/>
        <dbReference type="ChEBI" id="CHEBI:78459"/>
    </reaction>
    <physiologicalReaction direction="left-to-right" evidence="46">
        <dbReference type="Rhea" id="RHEA:41833"/>
    </physiologicalReaction>
</comment>
<evidence type="ECO:0000256" key="16">
    <source>
        <dbReference type="ARBA" id="ARBA00022801"/>
    </source>
</evidence>
<comment type="catalytic activity">
    <reaction evidence="31">
        <text>a (3R)-hydroxyacyl-[ACP] = a (2E)-enoyl-[ACP] + H2O</text>
        <dbReference type="Rhea" id="RHEA:13097"/>
        <dbReference type="Rhea" id="RHEA-COMP:9925"/>
        <dbReference type="Rhea" id="RHEA-COMP:9945"/>
        <dbReference type="ChEBI" id="CHEBI:15377"/>
        <dbReference type="ChEBI" id="CHEBI:78784"/>
        <dbReference type="ChEBI" id="CHEBI:78827"/>
        <dbReference type="EC" id="4.2.1.59"/>
    </reaction>
    <physiologicalReaction direction="left-to-right" evidence="31">
        <dbReference type="Rhea" id="RHEA:13098"/>
    </physiologicalReaction>
</comment>
<comment type="function">
    <text evidence="36">Fatty acid synthetase is a multifunctional enzyme that catalyzes the de novo biosynthesis of long-chain saturated fatty acids starting from acetyl-CoA and malonyl-CoA in the presence of NADPH. This multifunctional protein contains 7 catalytic activities and a site for the binding of the prosthetic group 4'-phosphopantetheine of the acyl carrier protein ([ACP]) domain.</text>
</comment>
<dbReference type="GO" id="GO:0004313">
    <property type="term" value="F:[acyl-carrier-protein] S-acetyltransferase activity"/>
    <property type="evidence" value="ECO:0007669"/>
    <property type="project" value="UniProtKB-EC"/>
</dbReference>
<evidence type="ECO:0000256" key="4">
    <source>
        <dbReference type="ARBA" id="ARBA00012873"/>
    </source>
</evidence>
<dbReference type="PROSITE" id="PS00012">
    <property type="entry name" value="PHOSPHOPANTETHEINE"/>
    <property type="match status" value="1"/>
</dbReference>
<dbReference type="InterPro" id="IPR050091">
    <property type="entry name" value="PKS_NRPS_Biosynth_Enz"/>
</dbReference>
<dbReference type="CDD" id="cd08954">
    <property type="entry name" value="KR_1_FAS_SDR_x"/>
    <property type="match status" value="1"/>
</dbReference>
<dbReference type="GO" id="GO:0006633">
    <property type="term" value="P:fatty acid biosynthetic process"/>
    <property type="evidence" value="ECO:0000318"/>
    <property type="project" value="GO_Central"/>
</dbReference>
<comment type="catalytic activity">
    <reaction evidence="66">
        <text>(2E)-decenoyl-[ACP] + NADPH + H(+) = decanoyl-[ACP] + NADP(+)</text>
        <dbReference type="Rhea" id="RHEA:41864"/>
        <dbReference type="Rhea" id="RHEA-COMP:9639"/>
        <dbReference type="Rhea" id="RHEA-COMP:9640"/>
        <dbReference type="ChEBI" id="CHEBI:15378"/>
        <dbReference type="ChEBI" id="CHEBI:57783"/>
        <dbReference type="ChEBI" id="CHEBI:58349"/>
        <dbReference type="ChEBI" id="CHEBI:78467"/>
        <dbReference type="ChEBI" id="CHEBI:78468"/>
    </reaction>
    <physiologicalReaction direction="left-to-right" evidence="66">
        <dbReference type="Rhea" id="RHEA:41865"/>
    </physiologicalReaction>
</comment>
<comment type="catalytic activity">
    <reaction evidence="29">
        <text>(3R)-hydroxyhexanoyl-[ACP] = (2E)-hexenoyl-[ACP] + H2O</text>
        <dbReference type="Rhea" id="RHEA:41828"/>
        <dbReference type="Rhea" id="RHEA-COMP:9630"/>
        <dbReference type="Rhea" id="RHEA-COMP:9631"/>
        <dbReference type="ChEBI" id="CHEBI:15377"/>
        <dbReference type="ChEBI" id="CHEBI:78457"/>
        <dbReference type="ChEBI" id="CHEBI:78458"/>
    </reaction>
    <physiologicalReaction direction="left-to-right" evidence="29">
        <dbReference type="Rhea" id="RHEA:41829"/>
    </physiologicalReaction>
</comment>
<dbReference type="InterPro" id="IPR020843">
    <property type="entry name" value="ER"/>
</dbReference>
<dbReference type="GO" id="GO:0004316">
    <property type="term" value="F:3-oxoacyl-[acyl-carrier-protein] reductase (NADPH) activity"/>
    <property type="evidence" value="ECO:0007669"/>
    <property type="project" value="UniProtKB-EC"/>
</dbReference>
<evidence type="ECO:0000256" key="5">
    <source>
        <dbReference type="ARBA" id="ARBA00012948"/>
    </source>
</evidence>
<dbReference type="InterPro" id="IPR057326">
    <property type="entry name" value="KR_dom"/>
</dbReference>
<dbReference type="InterPro" id="IPR036736">
    <property type="entry name" value="ACP-like_sf"/>
</dbReference>
<keyword evidence="19" id="KW-0663">Pyridoxal phosphate</keyword>
<dbReference type="EC" id="2.3.1.38" evidence="8"/>
<feature type="domain" description="Carrier" evidence="69">
    <location>
        <begin position="2146"/>
        <end position="2226"/>
    </location>
</feature>
<dbReference type="FunFam" id="3.90.180.10:FF:000015">
    <property type="entry name" value="Fatty acid synthase"/>
    <property type="match status" value="1"/>
</dbReference>
<dbReference type="PROSITE" id="PS52019">
    <property type="entry name" value="PKS_MFAS_DH"/>
    <property type="match status" value="1"/>
</dbReference>
<comment type="catalytic activity">
    <reaction evidence="32">
        <text>(3R)-hydroxytetradecanoyl-[ACP] = (2E)-tetradecenoyl-[ACP] + H2O</text>
        <dbReference type="Rhea" id="RHEA:41892"/>
        <dbReference type="Rhea" id="RHEA-COMP:9646"/>
        <dbReference type="Rhea" id="RHEA-COMP:9647"/>
        <dbReference type="ChEBI" id="CHEBI:15377"/>
        <dbReference type="ChEBI" id="CHEBI:78474"/>
        <dbReference type="ChEBI" id="CHEBI:78475"/>
    </reaction>
    <physiologicalReaction direction="left-to-right" evidence="32">
        <dbReference type="Rhea" id="RHEA:41893"/>
    </physiologicalReaction>
</comment>
<keyword evidence="22" id="KW-0520">NAD</keyword>
<feature type="region of interest" description="N-terminal hotdog fold" evidence="68">
    <location>
        <begin position="853"/>
        <end position="978"/>
    </location>
</feature>
<dbReference type="OrthoDB" id="329835at2759"/>
<evidence type="ECO:0000256" key="38">
    <source>
        <dbReference type="ARBA" id="ARBA00047300"/>
    </source>
</evidence>
<dbReference type="Gene3D" id="3.40.50.1820">
    <property type="entry name" value="alpha/beta hydrolase"/>
    <property type="match status" value="1"/>
</dbReference>
<comment type="catalytic activity">
    <reaction evidence="50">
        <text>(2E)-dodecenoyl-[ACP] + NADPH + H(+) = dodecanoyl-[ACP] + NADP(+)</text>
        <dbReference type="Rhea" id="RHEA:41880"/>
        <dbReference type="Rhea" id="RHEA-COMP:9643"/>
        <dbReference type="Rhea" id="RHEA-COMP:9644"/>
        <dbReference type="ChEBI" id="CHEBI:15378"/>
        <dbReference type="ChEBI" id="CHEBI:57783"/>
        <dbReference type="ChEBI" id="CHEBI:58349"/>
        <dbReference type="ChEBI" id="CHEBI:65264"/>
        <dbReference type="ChEBI" id="CHEBI:78472"/>
    </reaction>
    <physiologicalReaction direction="left-to-right" evidence="50">
        <dbReference type="Rhea" id="RHEA:41881"/>
    </physiologicalReaction>
</comment>
<dbReference type="Pfam" id="PF16197">
    <property type="entry name" value="KAsynt_C_assoc"/>
    <property type="match status" value="1"/>
</dbReference>
<evidence type="ECO:0000256" key="50">
    <source>
        <dbReference type="ARBA" id="ARBA00048281"/>
    </source>
</evidence>
<evidence type="ECO:0000256" key="66">
    <source>
        <dbReference type="ARBA" id="ARBA00049521"/>
    </source>
</evidence>
<evidence type="ECO:0000259" key="69">
    <source>
        <dbReference type="PROSITE" id="PS50075"/>
    </source>
</evidence>
<comment type="catalytic activity">
    <reaction evidence="53">
        <text>a fatty acyl-[ACP] + malonyl-[ACP] + H(+) = a 3-oxoacyl-[ACP] + holo-[ACP] + CO2</text>
        <dbReference type="Rhea" id="RHEA:22836"/>
        <dbReference type="Rhea" id="RHEA-COMP:9623"/>
        <dbReference type="Rhea" id="RHEA-COMP:9685"/>
        <dbReference type="Rhea" id="RHEA-COMP:9916"/>
        <dbReference type="Rhea" id="RHEA-COMP:14125"/>
        <dbReference type="ChEBI" id="CHEBI:15378"/>
        <dbReference type="ChEBI" id="CHEBI:16526"/>
        <dbReference type="ChEBI" id="CHEBI:64479"/>
        <dbReference type="ChEBI" id="CHEBI:78449"/>
        <dbReference type="ChEBI" id="CHEBI:78776"/>
        <dbReference type="ChEBI" id="CHEBI:138651"/>
        <dbReference type="EC" id="2.3.1.41"/>
    </reaction>
    <physiologicalReaction direction="left-to-right" evidence="53">
        <dbReference type="Rhea" id="RHEA:22837"/>
    </physiologicalReaction>
</comment>
<dbReference type="SUPFAM" id="SSF52151">
    <property type="entry name" value="FabD/lysophospholipase-like"/>
    <property type="match status" value="1"/>
</dbReference>
<evidence type="ECO:0000256" key="27">
    <source>
        <dbReference type="ARBA" id="ARBA00023332"/>
    </source>
</evidence>
<comment type="catalytic activity">
    <reaction evidence="65">
        <text>butanoyl-[ACP] + malonyl-[ACP] + H(+) = 3-oxohexanoyl-[ACP] + holo-[ACP] + CO2</text>
        <dbReference type="Rhea" id="RHEA:41820"/>
        <dbReference type="Rhea" id="RHEA-COMP:9623"/>
        <dbReference type="Rhea" id="RHEA-COMP:9628"/>
        <dbReference type="Rhea" id="RHEA-COMP:9629"/>
        <dbReference type="Rhea" id="RHEA-COMP:9685"/>
        <dbReference type="ChEBI" id="CHEBI:15378"/>
        <dbReference type="ChEBI" id="CHEBI:16526"/>
        <dbReference type="ChEBI" id="CHEBI:64479"/>
        <dbReference type="ChEBI" id="CHEBI:78449"/>
        <dbReference type="ChEBI" id="CHEBI:78454"/>
        <dbReference type="ChEBI" id="CHEBI:78456"/>
    </reaction>
    <physiologicalReaction direction="left-to-right" evidence="65">
        <dbReference type="Rhea" id="RHEA:41821"/>
    </physiologicalReaction>
</comment>
<comment type="catalytic activity">
    <reaction evidence="49">
        <text>hexadecanoyl-[ACP] + malonyl-[ACP] + H(+) = 3-oxooctadecanoyl-[ACP] + holo-[ACP] + CO2</text>
        <dbReference type="Rhea" id="RHEA:41916"/>
        <dbReference type="Rhea" id="RHEA-COMP:9623"/>
        <dbReference type="Rhea" id="RHEA-COMP:9652"/>
        <dbReference type="Rhea" id="RHEA-COMP:9653"/>
        <dbReference type="Rhea" id="RHEA-COMP:9685"/>
        <dbReference type="ChEBI" id="CHEBI:15378"/>
        <dbReference type="ChEBI" id="CHEBI:16526"/>
        <dbReference type="ChEBI" id="CHEBI:64479"/>
        <dbReference type="ChEBI" id="CHEBI:78449"/>
        <dbReference type="ChEBI" id="CHEBI:78483"/>
        <dbReference type="ChEBI" id="CHEBI:78487"/>
    </reaction>
    <physiologicalReaction direction="left-to-right" evidence="49">
        <dbReference type="Rhea" id="RHEA:41917"/>
    </physiologicalReaction>
</comment>
<accession>B3SDM5</accession>
<evidence type="ECO:0000259" key="70">
    <source>
        <dbReference type="PROSITE" id="PS52004"/>
    </source>
</evidence>
<dbReference type="Gene3D" id="3.40.47.10">
    <property type="match status" value="1"/>
</dbReference>
<keyword evidence="15" id="KW-0702">S-nitrosylation</keyword>
<dbReference type="InterPro" id="IPR020841">
    <property type="entry name" value="PKS_Beta-ketoAc_synthase_dom"/>
</dbReference>
<comment type="catalytic activity">
    <reaction evidence="40">
        <text>a (3R)-hydroxyacyl-[ACP] + NADP(+) = a 3-oxoacyl-[ACP] + NADPH + H(+)</text>
        <dbReference type="Rhea" id="RHEA:17397"/>
        <dbReference type="Rhea" id="RHEA-COMP:9916"/>
        <dbReference type="Rhea" id="RHEA-COMP:9945"/>
        <dbReference type="ChEBI" id="CHEBI:15378"/>
        <dbReference type="ChEBI" id="CHEBI:57783"/>
        <dbReference type="ChEBI" id="CHEBI:58349"/>
        <dbReference type="ChEBI" id="CHEBI:78776"/>
        <dbReference type="ChEBI" id="CHEBI:78827"/>
        <dbReference type="EC" id="1.1.1.100"/>
    </reaction>
    <physiologicalReaction direction="right-to-left" evidence="40">
        <dbReference type="Rhea" id="RHEA:17399"/>
    </physiologicalReaction>
</comment>
<evidence type="ECO:0000256" key="47">
    <source>
        <dbReference type="ARBA" id="ARBA00047953"/>
    </source>
</evidence>
<dbReference type="PhylomeDB" id="B3SDM5"/>
<dbReference type="EC" id="3.1.2.14" evidence="3"/>
<evidence type="ECO:0000256" key="3">
    <source>
        <dbReference type="ARBA" id="ARBA00012480"/>
    </source>
</evidence>
<evidence type="ECO:0000256" key="40">
    <source>
        <dbReference type="ARBA" id="ARBA00047400"/>
    </source>
</evidence>
<dbReference type="GO" id="GO:0004312">
    <property type="term" value="F:fatty acid synthase activity"/>
    <property type="evidence" value="ECO:0000318"/>
    <property type="project" value="GO_Central"/>
</dbReference>
<dbReference type="GO" id="GO:0004314">
    <property type="term" value="F:[acyl-carrier-protein] S-malonyltransferase activity"/>
    <property type="evidence" value="ECO:0007669"/>
    <property type="project" value="UniProtKB-EC"/>
</dbReference>
<evidence type="ECO:0000256" key="15">
    <source>
        <dbReference type="ARBA" id="ARBA00022799"/>
    </source>
</evidence>
<dbReference type="EC" id="2.3.1.85" evidence="4"/>
<evidence type="ECO:0000256" key="7">
    <source>
        <dbReference type="ARBA" id="ARBA00013191"/>
    </source>
</evidence>
<comment type="catalytic activity">
    <reaction evidence="33">
        <text>(3R)-hydroxyoctadecanoyl-[ACP] = (2E)-octadecenoyl-[ACP] + H2O</text>
        <dbReference type="Rhea" id="RHEA:41924"/>
        <dbReference type="Rhea" id="RHEA-COMP:9654"/>
        <dbReference type="Rhea" id="RHEA-COMP:9655"/>
        <dbReference type="ChEBI" id="CHEBI:15377"/>
        <dbReference type="ChEBI" id="CHEBI:78488"/>
        <dbReference type="ChEBI" id="CHEBI:78489"/>
    </reaction>
    <physiologicalReaction direction="left-to-right" evidence="33">
        <dbReference type="Rhea" id="RHEA:41925"/>
    </physiologicalReaction>
</comment>
<evidence type="ECO:0000313" key="72">
    <source>
        <dbReference type="EMBL" id="EDV19161.1"/>
    </source>
</evidence>
<dbReference type="InterPro" id="IPR016039">
    <property type="entry name" value="Thiolase-like"/>
</dbReference>
<comment type="catalytic activity">
    <reaction evidence="44">
        <text>dodecanoyl-[ACP] + malonyl-[ACP] + H(+) = 3-oxotetradecanoyl-[ACP] + holo-[ACP] + CO2</text>
        <dbReference type="Rhea" id="RHEA:41884"/>
        <dbReference type="Rhea" id="RHEA-COMP:9623"/>
        <dbReference type="Rhea" id="RHEA-COMP:9644"/>
        <dbReference type="Rhea" id="RHEA-COMP:9645"/>
        <dbReference type="Rhea" id="RHEA-COMP:9685"/>
        <dbReference type="ChEBI" id="CHEBI:15378"/>
        <dbReference type="ChEBI" id="CHEBI:16526"/>
        <dbReference type="ChEBI" id="CHEBI:64479"/>
        <dbReference type="ChEBI" id="CHEBI:65264"/>
        <dbReference type="ChEBI" id="CHEBI:78449"/>
        <dbReference type="ChEBI" id="CHEBI:78473"/>
    </reaction>
    <physiologicalReaction direction="left-to-right" evidence="44">
        <dbReference type="Rhea" id="RHEA:41885"/>
    </physiologicalReaction>
</comment>
<dbReference type="InterPro" id="IPR032821">
    <property type="entry name" value="PKS_assoc"/>
</dbReference>
<dbReference type="SUPFAM" id="SSF53474">
    <property type="entry name" value="alpha/beta-Hydrolases"/>
    <property type="match status" value="1"/>
</dbReference>
<dbReference type="CTD" id="6759562"/>
<dbReference type="PROSITE" id="PS00606">
    <property type="entry name" value="KS3_1"/>
    <property type="match status" value="1"/>
</dbReference>
<dbReference type="InterPro" id="IPR006162">
    <property type="entry name" value="Ppantetheine_attach_site"/>
</dbReference>
<evidence type="ECO:0000256" key="59">
    <source>
        <dbReference type="ARBA" id="ARBA00049019"/>
    </source>
</evidence>
<dbReference type="eggNOG" id="KOG1202">
    <property type="taxonomic scope" value="Eukaryota"/>
</dbReference>
<evidence type="ECO:0000256" key="12">
    <source>
        <dbReference type="ARBA" id="ARBA00022516"/>
    </source>
</evidence>
<dbReference type="InterPro" id="IPR011032">
    <property type="entry name" value="GroES-like_sf"/>
</dbReference>
<evidence type="ECO:0000256" key="2">
    <source>
        <dbReference type="ARBA" id="ARBA00012004"/>
    </source>
</evidence>
<dbReference type="Gene3D" id="1.10.1200.10">
    <property type="entry name" value="ACP-like"/>
    <property type="match status" value="1"/>
</dbReference>
<dbReference type="InParanoid" id="B3SDM5"/>
<dbReference type="Pfam" id="PF00109">
    <property type="entry name" value="ketoacyl-synt"/>
    <property type="match status" value="1"/>
</dbReference>
<evidence type="ECO:0000256" key="18">
    <source>
        <dbReference type="ARBA" id="ARBA00022857"/>
    </source>
</evidence>
<comment type="catalytic activity">
    <reaction evidence="67">
        <text>octanoyl-[ACP] + malonyl-[ACP] + H(+) = 3-oxodecanoyl-[ACP] + holo-[ACP] + CO2</text>
        <dbReference type="Rhea" id="RHEA:41852"/>
        <dbReference type="Rhea" id="RHEA-COMP:9623"/>
        <dbReference type="Rhea" id="RHEA-COMP:9636"/>
        <dbReference type="Rhea" id="RHEA-COMP:9637"/>
        <dbReference type="Rhea" id="RHEA-COMP:9685"/>
        <dbReference type="ChEBI" id="CHEBI:15378"/>
        <dbReference type="ChEBI" id="CHEBI:16526"/>
        <dbReference type="ChEBI" id="CHEBI:64479"/>
        <dbReference type="ChEBI" id="CHEBI:78449"/>
        <dbReference type="ChEBI" id="CHEBI:78463"/>
        <dbReference type="ChEBI" id="CHEBI:78464"/>
    </reaction>
    <physiologicalReaction direction="left-to-right" evidence="67">
        <dbReference type="Rhea" id="RHEA:41853"/>
    </physiologicalReaction>
</comment>
<dbReference type="InterPro" id="IPR016035">
    <property type="entry name" value="Acyl_Trfase/lysoPLipase"/>
</dbReference>
<evidence type="ECO:0000256" key="61">
    <source>
        <dbReference type="ARBA" id="ARBA00049171"/>
    </source>
</evidence>
<dbReference type="CDD" id="cd00833">
    <property type="entry name" value="PKS"/>
    <property type="match status" value="1"/>
</dbReference>
<evidence type="ECO:0000256" key="31">
    <source>
        <dbReference type="ARBA" id="ARBA00023394"/>
    </source>
</evidence>
<evidence type="ECO:0000256" key="62">
    <source>
        <dbReference type="ARBA" id="ARBA00049263"/>
    </source>
</evidence>
<dbReference type="HOGENOM" id="CLU_000022_31_7_1"/>
<comment type="catalytic activity">
    <reaction evidence="48">
        <text>acetyl-[ACP] + malonyl-[ACP] + H(+) = 3-oxobutanoyl-[ACP] + holo-[ACP] + CO2</text>
        <dbReference type="Rhea" id="RHEA:41800"/>
        <dbReference type="Rhea" id="RHEA-COMP:9621"/>
        <dbReference type="Rhea" id="RHEA-COMP:9623"/>
        <dbReference type="Rhea" id="RHEA-COMP:9625"/>
        <dbReference type="Rhea" id="RHEA-COMP:9685"/>
        <dbReference type="ChEBI" id="CHEBI:15378"/>
        <dbReference type="ChEBI" id="CHEBI:16526"/>
        <dbReference type="ChEBI" id="CHEBI:64479"/>
        <dbReference type="ChEBI" id="CHEBI:78446"/>
        <dbReference type="ChEBI" id="CHEBI:78449"/>
        <dbReference type="ChEBI" id="CHEBI:78450"/>
    </reaction>
    <physiologicalReaction direction="left-to-right" evidence="48">
        <dbReference type="Rhea" id="RHEA:41801"/>
    </physiologicalReaction>
</comment>
<dbReference type="Gene3D" id="3.40.366.10">
    <property type="entry name" value="Malonyl-Coenzyme A Acyl Carrier Protein, domain 2"/>
    <property type="match status" value="1"/>
</dbReference>
<proteinExistence type="predicted"/>
<keyword evidence="14" id="KW-0808">Transferase</keyword>
<evidence type="ECO:0000256" key="21">
    <source>
        <dbReference type="ARBA" id="ARBA00023002"/>
    </source>
</evidence>
<dbReference type="InterPro" id="IPR014030">
    <property type="entry name" value="Ketoacyl_synth_N"/>
</dbReference>
<evidence type="ECO:0000256" key="65">
    <source>
        <dbReference type="ARBA" id="ARBA00049449"/>
    </source>
</evidence>
<evidence type="ECO:0000256" key="44">
    <source>
        <dbReference type="ARBA" id="ARBA00047578"/>
    </source>
</evidence>
<dbReference type="Gene3D" id="3.90.180.10">
    <property type="entry name" value="Medium-chain alcohol dehydrogenases, catalytic domain"/>
    <property type="match status" value="1"/>
</dbReference>
<comment type="catalytic activity">
    <reaction evidence="56">
        <text>holo-[ACP] + acetyl-CoA = acetyl-[ACP] + CoA</text>
        <dbReference type="Rhea" id="RHEA:41788"/>
        <dbReference type="Rhea" id="RHEA-COMP:9621"/>
        <dbReference type="Rhea" id="RHEA-COMP:9685"/>
        <dbReference type="ChEBI" id="CHEBI:57287"/>
        <dbReference type="ChEBI" id="CHEBI:57288"/>
        <dbReference type="ChEBI" id="CHEBI:64479"/>
        <dbReference type="ChEBI" id="CHEBI:78446"/>
        <dbReference type="EC" id="2.3.1.38"/>
    </reaction>
    <physiologicalReaction direction="left-to-right" evidence="56">
        <dbReference type="Rhea" id="RHEA:41789"/>
    </physiologicalReaction>
</comment>
<keyword evidence="23" id="KW-0443">Lipid metabolism</keyword>
<comment type="catalytic activity">
    <reaction evidence="62">
        <text>3-oxododecanoyl-[ACP] + NADPH + H(+) = (3R)-hydroxydodecanoyl-[ACP] + NADP(+)</text>
        <dbReference type="Rhea" id="RHEA:41872"/>
        <dbReference type="Rhea" id="RHEA-COMP:9641"/>
        <dbReference type="Rhea" id="RHEA-COMP:9642"/>
        <dbReference type="ChEBI" id="CHEBI:15378"/>
        <dbReference type="ChEBI" id="CHEBI:57783"/>
        <dbReference type="ChEBI" id="CHEBI:58349"/>
        <dbReference type="ChEBI" id="CHEBI:78469"/>
        <dbReference type="ChEBI" id="CHEBI:78470"/>
    </reaction>
    <physiologicalReaction direction="left-to-right" evidence="62">
        <dbReference type="Rhea" id="RHEA:41873"/>
    </physiologicalReaction>
</comment>
<dbReference type="SMART" id="SM00826">
    <property type="entry name" value="PKS_DH"/>
    <property type="match status" value="1"/>
</dbReference>
<comment type="catalytic activity">
    <reaction evidence="58">
        <text>3-oxotetradecanoyl-[ACP] + NADPH + H(+) = (3R)-hydroxytetradecanoyl-[ACP] + NADP(+)</text>
        <dbReference type="Rhea" id="RHEA:41888"/>
        <dbReference type="Rhea" id="RHEA-COMP:9645"/>
        <dbReference type="Rhea" id="RHEA-COMP:9646"/>
        <dbReference type="ChEBI" id="CHEBI:15378"/>
        <dbReference type="ChEBI" id="CHEBI:57783"/>
        <dbReference type="ChEBI" id="CHEBI:58349"/>
        <dbReference type="ChEBI" id="CHEBI:78473"/>
        <dbReference type="ChEBI" id="CHEBI:78474"/>
    </reaction>
    <physiologicalReaction direction="left-to-right" evidence="58">
        <dbReference type="Rhea" id="RHEA:41889"/>
    </physiologicalReaction>
</comment>
<evidence type="ECO:0000256" key="68">
    <source>
        <dbReference type="PROSITE-ProRule" id="PRU01363"/>
    </source>
</evidence>
<name>B3SDM5_TRIAD</name>
<evidence type="ECO:0000256" key="53">
    <source>
        <dbReference type="ARBA" id="ARBA00048506"/>
    </source>
</evidence>
<comment type="pathway">
    <text evidence="1">Lipid metabolism.</text>
</comment>
<evidence type="ECO:0000256" key="37">
    <source>
        <dbReference type="ARBA" id="ARBA00044883"/>
    </source>
</evidence>
<dbReference type="EC" id="2.3.1.41" evidence="7"/>
<evidence type="ECO:0000256" key="42">
    <source>
        <dbReference type="ARBA" id="ARBA00047451"/>
    </source>
</evidence>
<dbReference type="SMART" id="SM00825">
    <property type="entry name" value="PKS_KS"/>
    <property type="match status" value="1"/>
</dbReference>
<dbReference type="GeneID" id="6759562"/>
<dbReference type="EC" id="1.1.1.100" evidence="5"/>
<keyword evidence="25" id="KW-0456">Lyase</keyword>
<comment type="catalytic activity">
    <reaction evidence="27">
        <text>(3R)-hydroxyoctanoyl-[ACP] = (2E)-octenoyl-[ACP] + H2O</text>
        <dbReference type="Rhea" id="RHEA:41844"/>
        <dbReference type="Rhea" id="RHEA-COMP:9634"/>
        <dbReference type="Rhea" id="RHEA-COMP:9635"/>
        <dbReference type="ChEBI" id="CHEBI:15377"/>
        <dbReference type="ChEBI" id="CHEBI:78461"/>
        <dbReference type="ChEBI" id="CHEBI:78462"/>
    </reaction>
    <physiologicalReaction direction="left-to-right" evidence="27">
        <dbReference type="Rhea" id="RHEA:41845"/>
    </physiologicalReaction>
</comment>
<evidence type="ECO:0000256" key="49">
    <source>
        <dbReference type="ARBA" id="ARBA00048051"/>
    </source>
</evidence>
<dbReference type="InterPro" id="IPR049391">
    <property type="entry name" value="FAS_pseudo-KR"/>
</dbReference>
<dbReference type="InterPro" id="IPR029063">
    <property type="entry name" value="SAM-dependent_MTases_sf"/>
</dbReference>
<evidence type="ECO:0000256" key="67">
    <source>
        <dbReference type="ARBA" id="ARBA00049533"/>
    </source>
</evidence>
<protein>
    <recommendedName>
        <fullName evidence="10">Fatty acid synthase</fullName>
        <ecNumber evidence="5">1.1.1.100</ecNumber>
        <ecNumber evidence="2">1.3.1.39</ecNumber>
        <ecNumber evidence="8">2.3.1.38</ecNumber>
        <ecNumber evidence="9">2.3.1.39</ecNumber>
        <ecNumber evidence="7">2.3.1.41</ecNumber>
        <ecNumber evidence="4">2.3.1.85</ecNumber>
        <ecNumber evidence="3">3.1.2.14</ecNumber>
        <ecNumber evidence="6">4.2.1.59</ecNumber>
    </recommendedName>
</protein>
<evidence type="ECO:0000256" key="60">
    <source>
        <dbReference type="ARBA" id="ARBA00049109"/>
    </source>
</evidence>
<dbReference type="FunFam" id="3.40.50.720:FF:000209">
    <property type="entry name" value="Polyketide synthase Pks12"/>
    <property type="match status" value="1"/>
</dbReference>
<dbReference type="SMART" id="SM00823">
    <property type="entry name" value="PKS_PP"/>
    <property type="match status" value="1"/>
</dbReference>
<dbReference type="GO" id="GO:0141148">
    <property type="term" value="F:enoyl-[acyl-carrier-protein] reductase (NADPH) activity"/>
    <property type="evidence" value="ECO:0007669"/>
    <property type="project" value="UniProtKB-EC"/>
</dbReference>
<evidence type="ECO:0000256" key="35">
    <source>
        <dbReference type="ARBA" id="ARBA00023402"/>
    </source>
</evidence>
<dbReference type="InterPro" id="IPR001031">
    <property type="entry name" value="Thioesterase"/>
</dbReference>
<dbReference type="InterPro" id="IPR036291">
    <property type="entry name" value="NAD(P)-bd_dom_sf"/>
</dbReference>
<comment type="catalytic activity">
    <reaction evidence="55">
        <text>a 2,3-saturated acyl-[ACP] + NADP(+) = a (2E)-enoyl-[ACP] + NADPH + H(+)</text>
        <dbReference type="Rhea" id="RHEA:22564"/>
        <dbReference type="Rhea" id="RHEA-COMP:9925"/>
        <dbReference type="Rhea" id="RHEA-COMP:9926"/>
        <dbReference type="ChEBI" id="CHEBI:15378"/>
        <dbReference type="ChEBI" id="CHEBI:57783"/>
        <dbReference type="ChEBI" id="CHEBI:58349"/>
        <dbReference type="ChEBI" id="CHEBI:78784"/>
        <dbReference type="ChEBI" id="CHEBI:78785"/>
        <dbReference type="EC" id="1.3.1.39"/>
    </reaction>
    <physiologicalReaction direction="right-to-left" evidence="55">
        <dbReference type="Rhea" id="RHEA:22566"/>
    </physiologicalReaction>
</comment>
<comment type="catalytic activity">
    <reaction evidence="60">
        <text>decanoyl-[ACP] + malonyl-[ACP] + H(+) = 3-oxododecanoyl-[ACP] + holo-[ACP] + CO2</text>
        <dbReference type="Rhea" id="RHEA:41868"/>
        <dbReference type="Rhea" id="RHEA-COMP:9623"/>
        <dbReference type="Rhea" id="RHEA-COMP:9640"/>
        <dbReference type="Rhea" id="RHEA-COMP:9641"/>
        <dbReference type="Rhea" id="RHEA-COMP:9685"/>
        <dbReference type="ChEBI" id="CHEBI:15378"/>
        <dbReference type="ChEBI" id="CHEBI:16526"/>
        <dbReference type="ChEBI" id="CHEBI:64479"/>
        <dbReference type="ChEBI" id="CHEBI:78449"/>
        <dbReference type="ChEBI" id="CHEBI:78468"/>
        <dbReference type="ChEBI" id="CHEBI:78469"/>
    </reaction>
    <physiologicalReaction direction="left-to-right" evidence="60">
        <dbReference type="Rhea" id="RHEA:41869"/>
    </physiologicalReaction>
</comment>
<dbReference type="PROSITE" id="PS50075">
    <property type="entry name" value="CARRIER"/>
    <property type="match status" value="1"/>
</dbReference>
<keyword evidence="17" id="KW-0276">Fatty acid metabolism</keyword>
<sequence length="2531" mass="280270">MDPNQDDIVIAGISCRLPESNNVSEFWQHLIEGEDMITEDDRRWTPGMFGLPKRHGKLKDIENFDAIFFGVHAKQADTMDPQLRLLLEVTYEAIVDAGMNPNQIRGRKMGVFVGESLTEAIQAYQSDAESQIGYSMTGCCCCMLANRLSYFFDLSGPSLSIDTACSSALIAFDQAVRAIKMGTCDGAIVGGVALDLKPNTSLEFLKLGMLSPDGACKSFDVSGNGYCRAEGIVSVLLLKKSEAKRIYASVVHTKANCDGYKEQGVTFPSGGIQHRLLKEVYSECGVNPGDVNYIEAHGTGTKAGDPQEVNSIAKMFAGEVRNNKPLLIGSVKSNMGHCEPSSGLASITKLVMSSQHGILPANLHFKNPNPDIPGLLDGRLHVITEPTQFPDGYVGVNSFGFGGANVHAVLKPNIYHESESKVTKSKELSIALCSGRTKEGVEKLMELVKEHHDHADLINLINGMSDTPTSSNYHPQRGFTILNSDNATEEINAVPTSKRPLWWAFSGMGVHWNQMGQDMMKFKVFRKSIERARQALLPTGLDVLDMLLNSNEKTYENVRNSFTGLVVIQVALVDTLKACGIEPDGLFGHSAGEVACGYADGALTLEEAVQVGYWRGQAILDAELDRGAMAAVGLTWEEAKMRCPEGVVAACHNAEKTVTISGDPDKVEEVVKQLKSEEIFAKKVETSGVAFHSHYIKKAAPLLKAAVEKIVAQPRKRSSRWISSSVPESRLHEEFSKFAGAEYYANNLISPVLFYNAMKKVPENAIVIEISPHHLLQAVLKRTMSPTCTIMKTMRKDNAHNRELYLTTLGQLYMNGINVDPSPLLPETSLPVPPGTPCISPSVAWDHSQVWTIPTLDMFMKNGSKDGGAAITFNIDVSPNSPDHYVLGHAIDGRVLYPATGYLVLAWKALARLKGTIYNQTPVVFEDVKIHQATILPTTGNIQLQVDIMPTTGKFEVSSGSSLAVSGKISIGDDNMVINELPKFGTEDCAPLSKNDVYKELRLRGYDYGPSFQGIETAAQDGLAGKLLWNGNWVSFIDTMLQMSVLGLSGRGLRLPTRIRYIRIDPRKQPYKEDDNEEFLDISMNPFTDMCVAGGVELHGLHATVAPRKQDKQNAPNLEEFCFIPYFERNILGKDKNLLQYKDDIEKYAALKYDEFKKKFNGQVVPNAIKNITALQEAVGVWENLNDKINAYQNRENCGIFTLLNKICELIPDNTFSKSVEETLWENRKLFVDDILGGALLDDRYLKTSMDIVYENIINLPLKVAEMGATYGQMFNRVLPAILSQPDSTVSYTAIVGNKDDESRLSPEIEKFNDISIVNLNGKSSIDGNLKRSSDLVVSSYATLHENLRGEDEVSMAAKLLKEGGFFLLHECTRNFTTALSIFGVNDKAWHNKNESNHNLLSEDEWIKILEDEGFSIISTKSDGLLSTLFLCRLNDPGNVVDSPIILNVNNQNFDWLDELKRFMLSNKSNQKIWLLSDCNSTSGIVGMTNCLRKEPGGENIRCVFNARLNGSSPAVKFSQEMKLIQQHDLVMNIYRDGKWGSFRHLSVSKDESSAINNDQAYVNVLTRGDLSSLRWFVSPLKYAQPRTDEALYYVYYASLNFRDIMLATGKLPPDALPGDLATQDCILGMEFAGKDENGKRVMGLLPAKGLATTVLTNKNFTWAVPDSWSLREAATVPVVYATAYYSLITRGQLKDGESVLIHSGTGGVGQAAIAIALSKGCTVFTTVGTQEKREYLLERFSQLSKENIGNSRDLSFEKMVMEGTQGRGVDVVLNSLAEEKLQASLRVVARHGRFLEIGKYDLSNNTPLGMALFLRNISFHGILLDALFDEGNTEWPNVSKLLSDGIECGVVKPLKTTVFDREDLEGAFRFMAQGKHIGKVLIQVRNDDDSISKAINLKSLARCHCDPVKSYIVTGGLGGFGLELAQWLVDRGARKIILTSRSGIRNGYQARKVKNWKQKGIQVSISKCNVASMESTGELIKEAESLGEVGGVFHLAAVLRDGFLENQTKELFDEVSKPKVDGTIHLDRVTRMRCSGLEWFVIFSSVSCGRGNAGQANYGYANSAMERICERRHHENLPALAIQWGAIGDVGMVIESMKGSNTTVVGGTLPQRIHSCLDVMEKFLISNYPVVSSFVQASREKASGSSDQLSSEDLVKSVANILGIKDPSTVNQDSTLSDLGLDSLMGVEIRQILERDFNATLPIQEVRQLSMNKLREITSALQNSNNIDNDNGSEELNAVPGMRVSELLTKEQIELGTVVRLNEVNSDEAPIYFFHPIEGSIERFKEVASKLKIPVYGIQLTPEAPTETVEELASFYWNKMKEIQSEGPYRICGYSFGCTIAHEVAIQLQRENKDNLHRMYMIDGSYCYTRERLQIYKARYPKEVIDDDTYYSESLYYYLKSYISDIYHDQLISQLMSVASMDEKVNYVTSLIMAKRPDIDPEFLAWNAKSFIALTRAGGDYQPSAKFDGDIFMMTASDRDGIGQNQDRDYGQQAQCKGKIEIVVSQGDHISILQDESAIFIADYITSYLV</sequence>
<dbReference type="InterPro" id="IPR014031">
    <property type="entry name" value="Ketoacyl_synth_C"/>
</dbReference>
<evidence type="ECO:0000256" key="46">
    <source>
        <dbReference type="ARBA" id="ARBA00047897"/>
    </source>
</evidence>
<dbReference type="Pfam" id="PF00698">
    <property type="entry name" value="Acyl_transf_1"/>
    <property type="match status" value="1"/>
</dbReference>
<dbReference type="Proteomes" id="UP000009022">
    <property type="component" value="Unassembled WGS sequence"/>
</dbReference>
<evidence type="ECO:0000256" key="41">
    <source>
        <dbReference type="ARBA" id="ARBA00047440"/>
    </source>
</evidence>
<evidence type="ECO:0000256" key="63">
    <source>
        <dbReference type="ARBA" id="ARBA00049414"/>
    </source>
</evidence>
<dbReference type="GO" id="GO:0016297">
    <property type="term" value="F:fatty acyl-[ACP] hydrolase activity"/>
    <property type="evidence" value="ECO:0007669"/>
    <property type="project" value="UniProtKB-EC"/>
</dbReference>
<evidence type="ECO:0000256" key="45">
    <source>
        <dbReference type="ARBA" id="ARBA00047810"/>
    </source>
</evidence>
<evidence type="ECO:0000256" key="64">
    <source>
        <dbReference type="ARBA" id="ARBA00049422"/>
    </source>
</evidence>
<comment type="catalytic activity">
    <reaction evidence="39">
        <text>hexanoyl-[ACP] + malonyl-[ACP] + H(+) = 3-oxooctanoyl-[ACP] + holo-[ACP] + CO2</text>
        <dbReference type="Rhea" id="RHEA:41836"/>
        <dbReference type="Rhea" id="RHEA-COMP:9623"/>
        <dbReference type="Rhea" id="RHEA-COMP:9632"/>
        <dbReference type="Rhea" id="RHEA-COMP:9633"/>
        <dbReference type="Rhea" id="RHEA-COMP:9685"/>
        <dbReference type="ChEBI" id="CHEBI:15378"/>
        <dbReference type="ChEBI" id="CHEBI:16526"/>
        <dbReference type="ChEBI" id="CHEBI:64479"/>
        <dbReference type="ChEBI" id="CHEBI:78449"/>
        <dbReference type="ChEBI" id="CHEBI:78459"/>
        <dbReference type="ChEBI" id="CHEBI:78460"/>
    </reaction>
    <physiologicalReaction direction="left-to-right" evidence="39">
        <dbReference type="Rhea" id="RHEA:41837"/>
    </physiologicalReaction>
</comment>
<evidence type="ECO:0000256" key="1">
    <source>
        <dbReference type="ARBA" id="ARBA00005189"/>
    </source>
</evidence>
<dbReference type="Pfam" id="PF00550">
    <property type="entry name" value="PP-binding"/>
    <property type="match status" value="1"/>
</dbReference>
<evidence type="ECO:0000256" key="55">
    <source>
        <dbReference type="ARBA" id="ARBA00048650"/>
    </source>
</evidence>
<evidence type="ECO:0000256" key="13">
    <source>
        <dbReference type="ARBA" id="ARBA00022553"/>
    </source>
</evidence>
<gene>
    <name evidence="72" type="ORF">TRIADDRAFT_34034</name>
</gene>
<dbReference type="FunCoup" id="B3SDM5">
    <property type="interactions" value="686"/>
</dbReference>
<evidence type="ECO:0000256" key="11">
    <source>
        <dbReference type="ARBA" id="ARBA00022450"/>
    </source>
</evidence>
<dbReference type="SMART" id="SM00822">
    <property type="entry name" value="PKS_KR"/>
    <property type="match status" value="1"/>
</dbReference>
<evidence type="ECO:0000256" key="17">
    <source>
        <dbReference type="ARBA" id="ARBA00022832"/>
    </source>
</evidence>
<evidence type="ECO:0000256" key="22">
    <source>
        <dbReference type="ARBA" id="ARBA00023027"/>
    </source>
</evidence>
<organism evidence="72 73">
    <name type="scientific">Trichoplax adhaerens</name>
    <name type="common">Trichoplax reptans</name>
    <dbReference type="NCBI Taxonomy" id="10228"/>
    <lineage>
        <taxon>Eukaryota</taxon>
        <taxon>Metazoa</taxon>
        <taxon>Placozoa</taxon>
        <taxon>Uniplacotomia</taxon>
        <taxon>Trichoplacea</taxon>
        <taxon>Trichoplacidae</taxon>
        <taxon>Trichoplax</taxon>
    </lineage>
</organism>
<dbReference type="EMBL" id="DS985282">
    <property type="protein sequence ID" value="EDV19161.1"/>
    <property type="molecule type" value="Genomic_DNA"/>
</dbReference>
<dbReference type="InterPro" id="IPR016036">
    <property type="entry name" value="Malonyl_transacylase_ACP-bd"/>
</dbReference>
<dbReference type="FunFam" id="1.10.1200.10:FF:000013">
    <property type="entry name" value="Fatty acid synthase"/>
    <property type="match status" value="1"/>
</dbReference>